<proteinExistence type="predicted"/>
<reference evidence="1" key="1">
    <citation type="submission" date="2018-09" db="EMBL/GenBank/DDBJ databases">
        <title>Murine metabolic-syndrome-specific gut microbial biobank.</title>
        <authorList>
            <person name="Liu C."/>
        </authorList>
    </citation>
    <scope>NUCLEOTIDE SEQUENCE</scope>
    <source>
        <strain evidence="1">D42-62</strain>
    </source>
</reference>
<dbReference type="AlphaFoldDB" id="A0A9X5BEZ4"/>
<gene>
    <name evidence="1" type="ORF">D5281_07340</name>
</gene>
<name>A0A9X5BEZ4_9FIRM</name>
<comment type="caution">
    <text evidence="1">The sequence shown here is derived from an EMBL/GenBank/DDBJ whole genome shotgun (WGS) entry which is preliminary data.</text>
</comment>
<evidence type="ECO:0008006" key="3">
    <source>
        <dbReference type="Google" id="ProtNLM"/>
    </source>
</evidence>
<dbReference type="Proteomes" id="UP001154420">
    <property type="component" value="Unassembled WGS sequence"/>
</dbReference>
<evidence type="ECO:0000313" key="2">
    <source>
        <dbReference type="Proteomes" id="UP001154420"/>
    </source>
</evidence>
<sequence>MQDVAPLIQSLRDGGVLENLQRCFNKMVNVFLYCVDKDGFPLTEFSGKEEEVARIKELIDREQLQNMLARIGESTLEDQAIETTAYPNLRLAVATVRVEGKPVISWVGCGVLFDEEDLEDYENAPLEDFTSLISERQLARTIDALRDMTDALLKERLSVVNAQAADRRSRHLEKEMEEKLIREQMLSQLMQVILEDRELKENTLFKYLKMIGEFLELSVAALYRTPGNNNCIEMISKWCAKMVTWEMEEAVDSPDFSLLRTEKTLVLSCKSMMGAKEKEAIQALGLKALILIPVETGALGNMYACFGVKEKDRVWELSEIRFLSDAVKILQYSMAGRARNDLLEAKLERILEHLGAALCVRSLKTGDILYANSQMRSLFEKEPGTLDERDVNGLLGLAAQAEGNRELYYAQKKRWYDLHNEEIEWMDGSPASLSTLRDCTGRKRNARKKTT</sequence>
<protein>
    <recommendedName>
        <fullName evidence="3">GAF domain-containing protein</fullName>
    </recommendedName>
</protein>
<dbReference type="EMBL" id="QZDT01000008">
    <property type="protein sequence ID" value="NBJ92417.1"/>
    <property type="molecule type" value="Genomic_DNA"/>
</dbReference>
<accession>A0A9X5BEZ4</accession>
<evidence type="ECO:0000313" key="1">
    <source>
        <dbReference type="EMBL" id="NBJ92417.1"/>
    </source>
</evidence>
<organism evidence="1 2">
    <name type="scientific">Parablautia muri</name>
    <dbReference type="NCBI Taxonomy" id="2320879"/>
    <lineage>
        <taxon>Bacteria</taxon>
        <taxon>Bacillati</taxon>
        <taxon>Bacillota</taxon>
        <taxon>Clostridia</taxon>
        <taxon>Lachnospirales</taxon>
        <taxon>Lachnospiraceae</taxon>
        <taxon>Parablautia</taxon>
    </lineage>
</organism>
<keyword evidence="2" id="KW-1185">Reference proteome</keyword>